<proteinExistence type="predicted"/>
<protein>
    <submittedName>
        <fullName evidence="1">Uncharacterized protein</fullName>
    </submittedName>
</protein>
<reference evidence="1" key="1">
    <citation type="submission" date="2014-09" db="EMBL/GenBank/DDBJ databases">
        <authorList>
            <person name="Magalhaes I.L.F."/>
            <person name="Oliveira U."/>
            <person name="Santos F.R."/>
            <person name="Vidigal T.H.D.A."/>
            <person name="Brescovit A.D."/>
            <person name="Santos A.J."/>
        </authorList>
    </citation>
    <scope>NUCLEOTIDE SEQUENCE</scope>
    <source>
        <tissue evidence="1">Shoot tissue taken approximately 20 cm above the soil surface</tissue>
    </source>
</reference>
<accession>A0A0A9D0N9</accession>
<reference evidence="1" key="2">
    <citation type="journal article" date="2015" name="Data Brief">
        <title>Shoot transcriptome of the giant reed, Arundo donax.</title>
        <authorList>
            <person name="Barrero R.A."/>
            <person name="Guerrero F.D."/>
            <person name="Moolhuijzen P."/>
            <person name="Goolsby J.A."/>
            <person name="Tidwell J."/>
            <person name="Bellgard S.E."/>
            <person name="Bellgard M.I."/>
        </authorList>
    </citation>
    <scope>NUCLEOTIDE SEQUENCE</scope>
    <source>
        <tissue evidence="1">Shoot tissue taken approximately 20 cm above the soil surface</tissue>
    </source>
</reference>
<dbReference type="AlphaFoldDB" id="A0A0A9D0N9"/>
<sequence>MPRHDNQISSSLPVFTNTMSKLNSSPSRKAFSVQDKVYALWSDIIIFLGKIDFIAPKDHSFRKIASKVCGTL</sequence>
<organism evidence="1">
    <name type="scientific">Arundo donax</name>
    <name type="common">Giant reed</name>
    <name type="synonym">Donax arundinaceus</name>
    <dbReference type="NCBI Taxonomy" id="35708"/>
    <lineage>
        <taxon>Eukaryota</taxon>
        <taxon>Viridiplantae</taxon>
        <taxon>Streptophyta</taxon>
        <taxon>Embryophyta</taxon>
        <taxon>Tracheophyta</taxon>
        <taxon>Spermatophyta</taxon>
        <taxon>Magnoliopsida</taxon>
        <taxon>Liliopsida</taxon>
        <taxon>Poales</taxon>
        <taxon>Poaceae</taxon>
        <taxon>PACMAD clade</taxon>
        <taxon>Arundinoideae</taxon>
        <taxon>Arundineae</taxon>
        <taxon>Arundo</taxon>
    </lineage>
</organism>
<name>A0A0A9D0N9_ARUDO</name>
<evidence type="ECO:0000313" key="1">
    <source>
        <dbReference type="EMBL" id="JAD77312.1"/>
    </source>
</evidence>
<dbReference type="EMBL" id="GBRH01220583">
    <property type="protein sequence ID" value="JAD77312.1"/>
    <property type="molecule type" value="Transcribed_RNA"/>
</dbReference>